<evidence type="ECO:0000313" key="6">
    <source>
        <dbReference type="WBParaSite" id="HPBE_0002556201-mRNA-1"/>
    </source>
</evidence>
<dbReference type="PANTHER" id="PTHR10492:SF57">
    <property type="entry name" value="ATP-DEPENDENT DNA HELICASE"/>
    <property type="match status" value="1"/>
</dbReference>
<comment type="cofactor">
    <cofactor evidence="1">
        <name>Mg(2+)</name>
        <dbReference type="ChEBI" id="CHEBI:18420"/>
    </cofactor>
</comment>
<evidence type="ECO:0000259" key="3">
    <source>
        <dbReference type="Pfam" id="PF21530"/>
    </source>
</evidence>
<dbReference type="GO" id="GO:0005524">
    <property type="term" value="F:ATP binding"/>
    <property type="evidence" value="ECO:0007669"/>
    <property type="project" value="UniProtKB-KW"/>
</dbReference>
<keyword evidence="1" id="KW-0227">DNA damage</keyword>
<accession>A0A183GS92</accession>
<dbReference type="GO" id="GO:0043139">
    <property type="term" value="F:5'-3' DNA helicase activity"/>
    <property type="evidence" value="ECO:0007669"/>
    <property type="project" value="UniProtKB-EC"/>
</dbReference>
<dbReference type="GO" id="GO:0006281">
    <property type="term" value="P:DNA repair"/>
    <property type="evidence" value="ECO:0007669"/>
    <property type="project" value="UniProtKB-KW"/>
</dbReference>
<comment type="similarity">
    <text evidence="1">Belongs to the helicase family.</text>
</comment>
<feature type="domain" description="DNA helicase Pif1-like 2B" evidence="3">
    <location>
        <begin position="142"/>
        <end position="187"/>
    </location>
</feature>
<keyword evidence="1" id="KW-0233">DNA recombination</keyword>
<evidence type="ECO:0000313" key="4">
    <source>
        <dbReference type="EMBL" id="VDP52103.1"/>
    </source>
</evidence>
<evidence type="ECO:0000256" key="1">
    <source>
        <dbReference type="RuleBase" id="RU363044"/>
    </source>
</evidence>
<dbReference type="EMBL" id="UZAH01038127">
    <property type="protein sequence ID" value="VDP52103.1"/>
    <property type="molecule type" value="Genomic_DNA"/>
</dbReference>
<keyword evidence="1" id="KW-0378">Hydrolase</keyword>
<dbReference type="PANTHER" id="PTHR10492">
    <property type="match status" value="1"/>
</dbReference>
<dbReference type="Proteomes" id="UP000050761">
    <property type="component" value="Unassembled WGS sequence"/>
</dbReference>
<dbReference type="GO" id="GO:0016787">
    <property type="term" value="F:hydrolase activity"/>
    <property type="evidence" value="ECO:0007669"/>
    <property type="project" value="UniProtKB-KW"/>
</dbReference>
<dbReference type="EC" id="5.6.2.3" evidence="1"/>
<proteinExistence type="inferred from homology"/>
<keyword evidence="1" id="KW-0347">Helicase</keyword>
<gene>
    <name evidence="4" type="ORF">HPBE_LOCUS25561</name>
</gene>
<protein>
    <recommendedName>
        <fullName evidence="1">ATP-dependent DNA helicase</fullName>
        <ecNumber evidence="1">5.6.2.3</ecNumber>
    </recommendedName>
</protein>
<dbReference type="GO" id="GO:0006310">
    <property type="term" value="P:DNA recombination"/>
    <property type="evidence" value="ECO:0007669"/>
    <property type="project" value="UniProtKB-KW"/>
</dbReference>
<feature type="domain" description="DNA helicase Pif1-like DEAD-box helicase" evidence="2">
    <location>
        <begin position="2"/>
        <end position="36"/>
    </location>
</feature>
<keyword evidence="5" id="KW-1185">Reference proteome</keyword>
<evidence type="ECO:0000313" key="5">
    <source>
        <dbReference type="Proteomes" id="UP000050761"/>
    </source>
</evidence>
<dbReference type="OrthoDB" id="272985at2759"/>
<dbReference type="Pfam" id="PF05970">
    <property type="entry name" value="PIF1"/>
    <property type="match status" value="1"/>
</dbReference>
<dbReference type="AlphaFoldDB" id="A0A183GS92"/>
<keyword evidence="1" id="KW-0547">Nucleotide-binding</keyword>
<dbReference type="InterPro" id="IPR010285">
    <property type="entry name" value="DNA_helicase_pif1-like_DEAD"/>
</dbReference>
<reference evidence="4 5" key="1">
    <citation type="submission" date="2018-11" db="EMBL/GenBank/DDBJ databases">
        <authorList>
            <consortium name="Pathogen Informatics"/>
        </authorList>
    </citation>
    <scope>NUCLEOTIDE SEQUENCE [LARGE SCALE GENOMIC DNA]</scope>
</reference>
<reference evidence="6" key="2">
    <citation type="submission" date="2019-09" db="UniProtKB">
        <authorList>
            <consortium name="WormBaseParasite"/>
        </authorList>
    </citation>
    <scope>IDENTIFICATION</scope>
</reference>
<name>A0A183GS92_HELPZ</name>
<dbReference type="WBParaSite" id="HPBE_0002556201-mRNA-1">
    <property type="protein sequence ID" value="HPBE_0002556201-mRNA-1"/>
    <property type="gene ID" value="HPBE_0002556201"/>
</dbReference>
<organism evidence="5 6">
    <name type="scientific">Heligmosomoides polygyrus</name>
    <name type="common">Parasitic roundworm</name>
    <dbReference type="NCBI Taxonomy" id="6339"/>
    <lineage>
        <taxon>Eukaryota</taxon>
        <taxon>Metazoa</taxon>
        <taxon>Ecdysozoa</taxon>
        <taxon>Nematoda</taxon>
        <taxon>Chromadorea</taxon>
        <taxon>Rhabditida</taxon>
        <taxon>Rhabditina</taxon>
        <taxon>Rhabditomorpha</taxon>
        <taxon>Strongyloidea</taxon>
        <taxon>Heligmosomidae</taxon>
        <taxon>Heligmosomoides</taxon>
    </lineage>
</organism>
<dbReference type="GO" id="GO:0000723">
    <property type="term" value="P:telomere maintenance"/>
    <property type="evidence" value="ECO:0007669"/>
    <property type="project" value="InterPro"/>
</dbReference>
<keyword evidence="1" id="KW-0067">ATP-binding</keyword>
<dbReference type="InterPro" id="IPR049163">
    <property type="entry name" value="Pif1-like_2B_dom"/>
</dbReference>
<keyword evidence="1" id="KW-0234">DNA repair</keyword>
<evidence type="ECO:0000259" key="2">
    <source>
        <dbReference type="Pfam" id="PF05970"/>
    </source>
</evidence>
<dbReference type="InterPro" id="IPR027417">
    <property type="entry name" value="P-loop_NTPase"/>
</dbReference>
<dbReference type="Pfam" id="PF21530">
    <property type="entry name" value="Pif1_2B_dom"/>
    <property type="match status" value="1"/>
</dbReference>
<accession>A0A3P8I1S7</accession>
<dbReference type="SUPFAM" id="SSF52540">
    <property type="entry name" value="P-loop containing nucleoside triphosphate hydrolases"/>
    <property type="match status" value="1"/>
</dbReference>
<comment type="catalytic activity">
    <reaction evidence="1">
        <text>ATP + H2O = ADP + phosphate + H(+)</text>
        <dbReference type="Rhea" id="RHEA:13065"/>
        <dbReference type="ChEBI" id="CHEBI:15377"/>
        <dbReference type="ChEBI" id="CHEBI:15378"/>
        <dbReference type="ChEBI" id="CHEBI:30616"/>
        <dbReference type="ChEBI" id="CHEBI:43474"/>
        <dbReference type="ChEBI" id="CHEBI:456216"/>
        <dbReference type="EC" id="5.6.2.3"/>
    </reaction>
</comment>
<sequence>MLLGGDFRQMLPVIEKGSRYDVVQACLKTSSVWPLFKANDHEYREWLMKIGNGEALSDENSDIQVPPPLICSGNIADAIFGDAFSGRNMDLSELAILTPRNVDALRINDYVLDRLSGEKSTFLSEDEAIVENPSDALNFPTEFLNEMTPTGMPPHALHLKVGCIMMLLRNIDVRNGLCNGTRLIVKQIGRRLLVCEHAVGIRKGSQAKAIPYQIKLCHDINKSQGQSFFKVGIALHDPIFAHGQLYVALSRTRSSDGVIIEAPKNLMRNIVYNESLVGLPKEAVYHSRDLVDFGEAPTMEEVVDRVKQMAVRWRNVRGVWW</sequence>